<dbReference type="Proteomes" id="UP000295345">
    <property type="component" value="Unassembled WGS sequence"/>
</dbReference>
<evidence type="ECO:0000259" key="2">
    <source>
        <dbReference type="Pfam" id="PF13699"/>
    </source>
</evidence>
<name>A0A4R4SGR8_9ACTN</name>
<dbReference type="Pfam" id="PF13699">
    <property type="entry name" value="eCIS_core"/>
    <property type="match status" value="1"/>
</dbReference>
<feature type="compositionally biased region" description="Low complexity" evidence="1">
    <location>
        <begin position="529"/>
        <end position="544"/>
    </location>
</feature>
<feature type="compositionally biased region" description="Low complexity" evidence="1">
    <location>
        <begin position="395"/>
        <end position="412"/>
    </location>
</feature>
<comment type="caution">
    <text evidence="3">The sequence shown here is derived from an EMBL/GenBank/DDBJ whole genome shotgun (WGS) entry which is preliminary data.</text>
</comment>
<feature type="region of interest" description="Disordered" evidence="1">
    <location>
        <begin position="1"/>
        <end position="42"/>
    </location>
</feature>
<feature type="compositionally biased region" description="Low complexity" evidence="1">
    <location>
        <begin position="630"/>
        <end position="639"/>
    </location>
</feature>
<gene>
    <name evidence="3" type="ORF">E1283_33695</name>
</gene>
<evidence type="ECO:0000256" key="1">
    <source>
        <dbReference type="SAM" id="MobiDB-lite"/>
    </source>
</evidence>
<dbReference type="EMBL" id="SMKI01000625">
    <property type="protein sequence ID" value="TDC62667.1"/>
    <property type="molecule type" value="Genomic_DNA"/>
</dbReference>
<evidence type="ECO:0000313" key="4">
    <source>
        <dbReference type="Proteomes" id="UP000295345"/>
    </source>
</evidence>
<feature type="compositionally biased region" description="Basic and acidic residues" evidence="1">
    <location>
        <begin position="501"/>
        <end position="514"/>
    </location>
</feature>
<protein>
    <submittedName>
        <fullName evidence="3">DUF4157 domain-containing protein</fullName>
    </submittedName>
</protein>
<feature type="compositionally biased region" description="Low complexity" evidence="1">
    <location>
        <begin position="306"/>
        <end position="320"/>
    </location>
</feature>
<feature type="non-terminal residue" evidence="3">
    <location>
        <position position="646"/>
    </location>
</feature>
<feature type="compositionally biased region" description="Pro residues" evidence="1">
    <location>
        <begin position="601"/>
        <end position="613"/>
    </location>
</feature>
<keyword evidence="4" id="KW-1185">Reference proteome</keyword>
<dbReference type="InterPro" id="IPR025295">
    <property type="entry name" value="eCIS_core_dom"/>
</dbReference>
<reference evidence="3 4" key="1">
    <citation type="submission" date="2019-03" db="EMBL/GenBank/DDBJ databases">
        <title>Draft genome sequences of novel Actinobacteria.</title>
        <authorList>
            <person name="Sahin N."/>
            <person name="Ay H."/>
            <person name="Saygin H."/>
        </authorList>
    </citation>
    <scope>NUCLEOTIDE SEQUENCE [LARGE SCALE GENOMIC DNA]</scope>
    <source>
        <strain evidence="3 4">DSM 41900</strain>
    </source>
</reference>
<dbReference type="OrthoDB" id="9153660at2"/>
<feature type="domain" description="eCIS core" evidence="2">
    <location>
        <begin position="39"/>
        <end position="113"/>
    </location>
</feature>
<feature type="compositionally biased region" description="Acidic residues" evidence="1">
    <location>
        <begin position="334"/>
        <end position="386"/>
    </location>
</feature>
<sequence>MSASARDAQPRSDQRRRKRRTPTAHTPEPRQIVSGAGQPLDPGVRRELEQRLGHDLSRVRLHTDRDSAALTELLGADAVTVGTDVFFAEGAYRPDTADGQRLLTHELLHTVQAPHALGTLRAGRDLGAVSLPYEPMEREAEAGAAHATTEAAVTPTPAATPGWLRYATVDADRNRTERLDPATLVDRLTADIIRSLRGDPADASGRVRLQLARFSPEVEESVLGRLEQRLPTPDWERVVDLVDDVEENGSLGPGSTEAPAPVEDFIEQWQRDREREEQAERDDRERDEAVEGDAEQREQASEEQDAAAQQSTAAAPSTTGAAGGGAASPGAEGREDEAEQEPEEEEEEQQDEEAAEEEDEEQEQEEEEGEEDEEQEQEEEPEEEQPAEEREIAGADRALAATAGPPGDTAPPSVLRPAGDEQPQSTTEPTAAEQSATASEPATSEQRAPERPSAWDTELKPDDFLPSSDLDVSGVPTADQLEPGSSAQPNMPSFPEPPATKADEVQAERDREDAAEATGDPDAEPQGLPEAASEAEAVAPAPEAQPEPEPEPEPEPDSEPEQSVEQEVGPDPTTLSTATNAEPEPAAPAPEPEPEPEPETPDPTPVPPTPEPEPAAEPEPEREPEPEPPAGRVPEPAAETRMPPAP</sequence>
<dbReference type="RefSeq" id="WP_132821971.1">
    <property type="nucleotide sequence ID" value="NZ_SMKI01000625.1"/>
</dbReference>
<feature type="compositionally biased region" description="Basic and acidic residues" evidence="1">
    <location>
        <begin position="270"/>
        <end position="300"/>
    </location>
</feature>
<accession>A0A4R4SGR8</accession>
<evidence type="ECO:0000313" key="3">
    <source>
        <dbReference type="EMBL" id="TDC62667.1"/>
    </source>
</evidence>
<feature type="region of interest" description="Disordered" evidence="1">
    <location>
        <begin position="270"/>
        <end position="646"/>
    </location>
</feature>
<organism evidence="3 4">
    <name type="scientific">Streptomyces hainanensis</name>
    <dbReference type="NCBI Taxonomy" id="402648"/>
    <lineage>
        <taxon>Bacteria</taxon>
        <taxon>Bacillati</taxon>
        <taxon>Actinomycetota</taxon>
        <taxon>Actinomycetes</taxon>
        <taxon>Kitasatosporales</taxon>
        <taxon>Streptomycetaceae</taxon>
        <taxon>Streptomyces</taxon>
    </lineage>
</organism>
<feature type="compositionally biased region" description="Polar residues" evidence="1">
    <location>
        <begin position="422"/>
        <end position="446"/>
    </location>
</feature>
<feature type="compositionally biased region" description="Acidic residues" evidence="1">
    <location>
        <begin position="546"/>
        <end position="564"/>
    </location>
</feature>
<dbReference type="AlphaFoldDB" id="A0A4R4SGR8"/>
<proteinExistence type="predicted"/>